<dbReference type="AlphaFoldDB" id="A0A8S4R747"/>
<gene>
    <name evidence="1" type="primary">jg16996</name>
    <name evidence="1" type="ORF">PAEG_LOCUS10058</name>
</gene>
<accession>A0A8S4R747</accession>
<sequence>MKKIKDVDMETLITLGVLHPRQLESEPALYHALTCVLTDQQQKQLNTIFVLADQRKAQQDSKRIEQSGGYSFTVPAQVPTTFKFGS</sequence>
<dbReference type="Proteomes" id="UP000838756">
    <property type="component" value="Unassembled WGS sequence"/>
</dbReference>
<dbReference type="EMBL" id="CAKXAJ010024842">
    <property type="protein sequence ID" value="CAH2231582.1"/>
    <property type="molecule type" value="Genomic_DNA"/>
</dbReference>
<reference evidence="1" key="1">
    <citation type="submission" date="2022-03" db="EMBL/GenBank/DDBJ databases">
        <authorList>
            <person name="Lindestad O."/>
        </authorList>
    </citation>
    <scope>NUCLEOTIDE SEQUENCE</scope>
</reference>
<name>A0A8S4R747_9NEOP</name>
<organism evidence="1 2">
    <name type="scientific">Pararge aegeria aegeria</name>
    <dbReference type="NCBI Taxonomy" id="348720"/>
    <lineage>
        <taxon>Eukaryota</taxon>
        <taxon>Metazoa</taxon>
        <taxon>Ecdysozoa</taxon>
        <taxon>Arthropoda</taxon>
        <taxon>Hexapoda</taxon>
        <taxon>Insecta</taxon>
        <taxon>Pterygota</taxon>
        <taxon>Neoptera</taxon>
        <taxon>Endopterygota</taxon>
        <taxon>Lepidoptera</taxon>
        <taxon>Glossata</taxon>
        <taxon>Ditrysia</taxon>
        <taxon>Papilionoidea</taxon>
        <taxon>Nymphalidae</taxon>
        <taxon>Satyrinae</taxon>
        <taxon>Satyrini</taxon>
        <taxon>Parargina</taxon>
        <taxon>Pararge</taxon>
    </lineage>
</organism>
<evidence type="ECO:0000313" key="1">
    <source>
        <dbReference type="EMBL" id="CAH2231582.1"/>
    </source>
</evidence>
<protein>
    <submittedName>
        <fullName evidence="1">Jg16996 protein</fullName>
    </submittedName>
</protein>
<evidence type="ECO:0000313" key="2">
    <source>
        <dbReference type="Proteomes" id="UP000838756"/>
    </source>
</evidence>
<keyword evidence="2" id="KW-1185">Reference proteome</keyword>
<dbReference type="OrthoDB" id="760868at2759"/>
<comment type="caution">
    <text evidence="1">The sequence shown here is derived from an EMBL/GenBank/DDBJ whole genome shotgun (WGS) entry which is preliminary data.</text>
</comment>
<proteinExistence type="predicted"/>